<dbReference type="Gene3D" id="3.80.10.10">
    <property type="entry name" value="Ribonuclease Inhibitor"/>
    <property type="match status" value="1"/>
</dbReference>
<gene>
    <name evidence="1" type="ORF">ODALV1_LOCUS5784</name>
</gene>
<organism evidence="1 2">
    <name type="scientific">Orchesella dallaii</name>
    <dbReference type="NCBI Taxonomy" id="48710"/>
    <lineage>
        <taxon>Eukaryota</taxon>
        <taxon>Metazoa</taxon>
        <taxon>Ecdysozoa</taxon>
        <taxon>Arthropoda</taxon>
        <taxon>Hexapoda</taxon>
        <taxon>Collembola</taxon>
        <taxon>Entomobryomorpha</taxon>
        <taxon>Entomobryoidea</taxon>
        <taxon>Orchesellidae</taxon>
        <taxon>Orchesellinae</taxon>
        <taxon>Orchesella</taxon>
    </lineage>
</organism>
<dbReference type="InterPro" id="IPR032675">
    <property type="entry name" value="LRR_dom_sf"/>
</dbReference>
<sequence>MEVQKNPLLIPVVLQNLFTLAEFRLTDFRNFRLVCKDWMQASLARWRQEAWLNVYGIRRFTKPGIKMNQYLSLLELDNNIYNLKKHPFRKYNIRNWRINLMGNLHAPKLRFWTTVGPLMESLCIAESDFYNVEDFRKLIFKHTPNLKQLQLHYNIYHFKQTDFVVQNIDFNGITNLQNNLIRFEIRYFIDSYNSNPQFPIRWKELFLYFPKIQALHLHQRETSLHADVDGITELIYMLAELEIIRTTIPDRLPVLKKLHINYLEFETVHNYRSRVVAQFLESLQMPLTDFKLGIGSYTEEVDVMRTLEIHAATLQNIYIWTPTDFLPFTYNFFTFGFPNLHSLKLAEHVFPNLLFVRQMPNLKRLILTKSGGIDSLYRFIPEELDIYPYIEGDVIRRTNFSELEGVVLNSLKYLSVEGILCDREQMERLTTLMPNLKKLQIGLNDDGFEVVARKWWNLEKITIQPFRITEQGLLGTVTRNMYRKANITDLRYLKYFAMEITQEDPNFDWGLTKEAIFHGLFRLDRLTQVTACLSAQVKEEVHDQLIERFSSVMIL</sequence>
<dbReference type="EMBL" id="CAXLJM020000018">
    <property type="protein sequence ID" value="CAL8084407.1"/>
    <property type="molecule type" value="Genomic_DNA"/>
</dbReference>
<accession>A0ABP1Q3E5</accession>
<dbReference type="Proteomes" id="UP001642540">
    <property type="component" value="Unassembled WGS sequence"/>
</dbReference>
<protein>
    <recommendedName>
        <fullName evidence="3">F-box domain-containing protein</fullName>
    </recommendedName>
</protein>
<evidence type="ECO:0008006" key="3">
    <source>
        <dbReference type="Google" id="ProtNLM"/>
    </source>
</evidence>
<proteinExistence type="predicted"/>
<comment type="caution">
    <text evidence="1">The sequence shown here is derived from an EMBL/GenBank/DDBJ whole genome shotgun (WGS) entry which is preliminary data.</text>
</comment>
<evidence type="ECO:0000313" key="1">
    <source>
        <dbReference type="EMBL" id="CAL8084407.1"/>
    </source>
</evidence>
<name>A0ABP1Q3E5_9HEXA</name>
<keyword evidence="2" id="KW-1185">Reference proteome</keyword>
<reference evidence="1 2" key="1">
    <citation type="submission" date="2024-08" db="EMBL/GenBank/DDBJ databases">
        <authorList>
            <person name="Cucini C."/>
            <person name="Frati F."/>
        </authorList>
    </citation>
    <scope>NUCLEOTIDE SEQUENCE [LARGE SCALE GENOMIC DNA]</scope>
</reference>
<dbReference type="SUPFAM" id="SSF52047">
    <property type="entry name" value="RNI-like"/>
    <property type="match status" value="1"/>
</dbReference>
<evidence type="ECO:0000313" key="2">
    <source>
        <dbReference type="Proteomes" id="UP001642540"/>
    </source>
</evidence>